<protein>
    <recommendedName>
        <fullName evidence="4">Acetyltransferase</fullName>
    </recommendedName>
</protein>
<evidence type="ECO:0000256" key="1">
    <source>
        <dbReference type="ARBA" id="ARBA00022679"/>
    </source>
</evidence>
<dbReference type="GO" id="GO:0016740">
    <property type="term" value="F:transferase activity"/>
    <property type="evidence" value="ECO:0007669"/>
    <property type="project" value="UniProtKB-KW"/>
</dbReference>
<dbReference type="Pfam" id="PF02458">
    <property type="entry name" value="Transferase"/>
    <property type="match status" value="1"/>
</dbReference>
<dbReference type="PANTHER" id="PTHR31896">
    <property type="entry name" value="FAMILY REGULATORY PROTEIN, PUTATIVE (AFU_ORTHOLOGUE AFUA_3G14730)-RELATED"/>
    <property type="match status" value="1"/>
</dbReference>
<keyword evidence="3" id="KW-1185">Reference proteome</keyword>
<dbReference type="InterPro" id="IPR023213">
    <property type="entry name" value="CAT-like_dom_sf"/>
</dbReference>
<comment type="caution">
    <text evidence="2">The sequence shown here is derived from an EMBL/GenBank/DDBJ whole genome shotgun (WGS) entry which is preliminary data.</text>
</comment>
<sequence length="493" mass="54630">MVDSEWGEMGKVEVISKCLVGAAMVEGDPRISHIDLTPWDLKSLLVGYIQKGLIFHKPNNPPTLQQNMFVIPHLKTSLSSALHFFPPLAGRLAVTKNDDGTTSVSINCNNEGAEFVVARASDVTVDQLLGPTNVPPLIRSFFLFNRVCNYEGISKPLLGVHLTELADGYFISCSINHCAADASSFWHFFNSWSEISRGFCKLSLPPVLDPWFPENVAHPLRLPFDLEKEMLSDSFTPLPFEERVFHLSKENIGLLKAKANSEMGVNSISSLQSYVAHLWRAITRSRCVNATEEVSIYVPIGARWRVNPPLPEGYWGNAIYSRVVRVKSGELLGRGLGWAAWEIHQVVAAQKHEEVVQFYNGWVRSPAVPQKKELFCANFLGIASSPRNDVYGVDFGWGKPVAARCGMDNKSDGKFSLFPGVEGDGSVDIEIRGNSISSTSRDTNLAYLHLNLCSRIDPNPARSNPVNERQIGLSMTFGDGLMRWRLGPLDGSR</sequence>
<keyword evidence="1" id="KW-0808">Transferase</keyword>
<gene>
    <name evidence="2" type="ORF">DM860_014696</name>
</gene>
<evidence type="ECO:0008006" key="4">
    <source>
        <dbReference type="Google" id="ProtNLM"/>
    </source>
</evidence>
<dbReference type="AlphaFoldDB" id="A0A328DIL1"/>
<dbReference type="PANTHER" id="PTHR31896:SF43">
    <property type="entry name" value="PROTEIN ENHANCED PSEUDOMONAS SUSCEPTIBILITY 1"/>
    <property type="match status" value="1"/>
</dbReference>
<proteinExistence type="predicted"/>
<evidence type="ECO:0000313" key="2">
    <source>
        <dbReference type="EMBL" id="RAL45286.1"/>
    </source>
</evidence>
<dbReference type="EMBL" id="NQVE01000135">
    <property type="protein sequence ID" value="RAL45286.1"/>
    <property type="molecule type" value="Genomic_DNA"/>
</dbReference>
<dbReference type="InterPro" id="IPR051283">
    <property type="entry name" value="Sec_Metabolite_Acyltrans"/>
</dbReference>
<reference evidence="2 3" key="1">
    <citation type="submission" date="2018-06" db="EMBL/GenBank/DDBJ databases">
        <title>The Genome of Cuscuta australis (Dodder) Provides Insight into the Evolution of Plant Parasitism.</title>
        <authorList>
            <person name="Liu H."/>
        </authorList>
    </citation>
    <scope>NUCLEOTIDE SEQUENCE [LARGE SCALE GENOMIC DNA]</scope>
    <source>
        <strain evidence="3">cv. Yunnan</strain>
        <tissue evidence="2">Vines</tissue>
    </source>
</reference>
<dbReference type="Gene3D" id="3.30.559.10">
    <property type="entry name" value="Chloramphenicol acetyltransferase-like domain"/>
    <property type="match status" value="2"/>
</dbReference>
<name>A0A328DIL1_9ASTE</name>
<organism evidence="2 3">
    <name type="scientific">Cuscuta australis</name>
    <dbReference type="NCBI Taxonomy" id="267555"/>
    <lineage>
        <taxon>Eukaryota</taxon>
        <taxon>Viridiplantae</taxon>
        <taxon>Streptophyta</taxon>
        <taxon>Embryophyta</taxon>
        <taxon>Tracheophyta</taxon>
        <taxon>Spermatophyta</taxon>
        <taxon>Magnoliopsida</taxon>
        <taxon>eudicotyledons</taxon>
        <taxon>Gunneridae</taxon>
        <taxon>Pentapetalae</taxon>
        <taxon>asterids</taxon>
        <taxon>lamiids</taxon>
        <taxon>Solanales</taxon>
        <taxon>Convolvulaceae</taxon>
        <taxon>Cuscuteae</taxon>
        <taxon>Cuscuta</taxon>
        <taxon>Cuscuta subgen. Grammica</taxon>
        <taxon>Cuscuta sect. Cleistogrammica</taxon>
    </lineage>
</organism>
<evidence type="ECO:0000313" key="3">
    <source>
        <dbReference type="Proteomes" id="UP000249390"/>
    </source>
</evidence>
<dbReference type="Proteomes" id="UP000249390">
    <property type="component" value="Unassembled WGS sequence"/>
</dbReference>
<accession>A0A328DIL1</accession>